<feature type="compositionally biased region" description="Basic and acidic residues" evidence="1">
    <location>
        <begin position="124"/>
        <end position="135"/>
    </location>
</feature>
<evidence type="ECO:0000259" key="2">
    <source>
        <dbReference type="Pfam" id="PF13649"/>
    </source>
</evidence>
<dbReference type="EMBL" id="GL377309">
    <property type="protein sequence ID" value="EFI94363.1"/>
    <property type="molecule type" value="Genomic_DNA"/>
</dbReference>
<dbReference type="AlphaFoldDB" id="D8QBI9"/>
<feature type="compositionally biased region" description="Low complexity" evidence="1">
    <location>
        <begin position="637"/>
        <end position="658"/>
    </location>
</feature>
<feature type="compositionally biased region" description="Polar residues" evidence="1">
    <location>
        <begin position="39"/>
        <end position="52"/>
    </location>
</feature>
<reference evidence="3 4" key="1">
    <citation type="journal article" date="2010" name="Nat. Biotechnol.">
        <title>Genome sequence of the model mushroom Schizophyllum commune.</title>
        <authorList>
            <person name="Ohm R.A."/>
            <person name="de Jong J.F."/>
            <person name="Lugones L.G."/>
            <person name="Aerts A."/>
            <person name="Kothe E."/>
            <person name="Stajich J.E."/>
            <person name="de Vries R.P."/>
            <person name="Record E."/>
            <person name="Levasseur A."/>
            <person name="Baker S.E."/>
            <person name="Bartholomew K.A."/>
            <person name="Coutinho P.M."/>
            <person name="Erdmann S."/>
            <person name="Fowler T.J."/>
            <person name="Gathman A.C."/>
            <person name="Lombard V."/>
            <person name="Henrissat B."/>
            <person name="Knabe N."/>
            <person name="Kuees U."/>
            <person name="Lilly W.W."/>
            <person name="Lindquist E."/>
            <person name="Lucas S."/>
            <person name="Magnuson J.K."/>
            <person name="Piumi F."/>
            <person name="Raudaskoski M."/>
            <person name="Salamov A."/>
            <person name="Schmutz J."/>
            <person name="Schwarze F.W.M.R."/>
            <person name="vanKuyk P.A."/>
            <person name="Horton J.S."/>
            <person name="Grigoriev I.V."/>
            <person name="Woesten H.A.B."/>
        </authorList>
    </citation>
    <scope>NUCLEOTIDE SEQUENCE [LARGE SCALE GENOMIC DNA]</scope>
    <source>
        <strain evidence="4">H4-8 / FGSC 9210</strain>
    </source>
</reference>
<feature type="region of interest" description="Disordered" evidence="1">
    <location>
        <begin position="1"/>
        <end position="159"/>
    </location>
</feature>
<feature type="compositionally biased region" description="Polar residues" evidence="1">
    <location>
        <begin position="75"/>
        <end position="103"/>
    </location>
</feature>
<dbReference type="CDD" id="cd02440">
    <property type="entry name" value="AdoMet_MTases"/>
    <property type="match status" value="1"/>
</dbReference>
<keyword evidence="4" id="KW-1185">Reference proteome</keyword>
<accession>D8QBI9</accession>
<dbReference type="HOGENOM" id="CLU_336199_0_0_1"/>
<dbReference type="InterPro" id="IPR041698">
    <property type="entry name" value="Methyltransf_25"/>
</dbReference>
<organism evidence="4">
    <name type="scientific">Schizophyllum commune (strain H4-8 / FGSC 9210)</name>
    <name type="common">Split gill fungus</name>
    <dbReference type="NCBI Taxonomy" id="578458"/>
    <lineage>
        <taxon>Eukaryota</taxon>
        <taxon>Fungi</taxon>
        <taxon>Dikarya</taxon>
        <taxon>Basidiomycota</taxon>
        <taxon>Agaricomycotina</taxon>
        <taxon>Agaricomycetes</taxon>
        <taxon>Agaricomycetidae</taxon>
        <taxon>Agaricales</taxon>
        <taxon>Schizophyllaceae</taxon>
        <taxon>Schizophyllum</taxon>
    </lineage>
</organism>
<dbReference type="Pfam" id="PF13649">
    <property type="entry name" value="Methyltransf_25"/>
    <property type="match status" value="1"/>
</dbReference>
<sequence>MMMTLSSGPAANVADQVTDGTHHLPDATQPPTPDATQLSTVAASDPNGTPHGNTPKRPLFRSFVEGLPPYLKPRPSTNTLRTHSRNNSFARDASSGDTNTPKTSAEDQDSASSEDDTPSSTSDGARKGEKTEGRRFFLGHRPSPSQSDEKPTEKVPSENWNVQRLHFPQLGDYVPQELSYHDLSCEYRISTPGPYPLNWNRSTLTTQQQNEILFWRLSGGATMFPCANAPRSVLDLGCGEGWWATNAAKIWTNTHFVALDMTNVHSLKLKEKKNITPVCCNFLTHTLPFADESFDFVRLSGPQLALREGGDYQFLFREARRVLRVGGRLEVIIDDLIFPYGGRIVEGAPLPKSLACSHLGELLAQGEANPVPADISWKRSSRPLSRIIEDDEGVMSIEQLLAQSQPWPDNKPVPPSGFDATPACTPTIETPETPSTPSTSQWKNKQPLIKLPSLLKITWETQPVKVIDPEPREELLVASNEGDDAGKVSEPQVYVQICFKLPKWERPPAVEEDPVLDIAHDAFAVRPGLAAGQTPADRASAGPGCVSVSLAWLEGLNKSLSIERNFLEIRANNNLPEHPHIVARKALLDVFGVDSVHEMLPYEVMLAPPDAALRHKPKSKRESMLELSEDDESFLGPSGTTPSPAPTSASPPATDPATPVIPRPPRSSSLPRRRSSVRRSASTDTLRPGSVGVDDEDDEELDFGCGMSSSSRTPHRPTPGLVVWPSRYIPMSELEVEYHASAGPSNVFAARGPLRGYALSRTQSTDDMEALLEDYEEFRRARFLWRTSADASAGRTPQLSDIRVLEKREMMGYDLSTTFGKEVPYERDSLVHIRTIRPFLAIKTRSSA</sequence>
<dbReference type="InParanoid" id="D8QBI9"/>
<dbReference type="VEuPathDB" id="FungiDB:SCHCODRAFT_02679866"/>
<dbReference type="OMA" id="VPYMQAY"/>
<dbReference type="SUPFAM" id="SSF53335">
    <property type="entry name" value="S-adenosyl-L-methionine-dependent methyltransferases"/>
    <property type="match status" value="1"/>
</dbReference>
<gene>
    <name evidence="3" type="ORF">SCHCODRAFT_236473</name>
</gene>
<dbReference type="Gene3D" id="3.40.50.150">
    <property type="entry name" value="Vaccinia Virus protein VP39"/>
    <property type="match status" value="1"/>
</dbReference>
<dbReference type="KEGG" id="scm:SCHCO_02679866"/>
<evidence type="ECO:0000313" key="4">
    <source>
        <dbReference type="Proteomes" id="UP000007431"/>
    </source>
</evidence>
<feature type="compositionally biased region" description="Acidic residues" evidence="1">
    <location>
        <begin position="106"/>
        <end position="117"/>
    </location>
</feature>
<dbReference type="OrthoDB" id="2013972at2759"/>
<evidence type="ECO:0000256" key="1">
    <source>
        <dbReference type="SAM" id="MobiDB-lite"/>
    </source>
</evidence>
<feature type="compositionally biased region" description="Acidic residues" evidence="1">
    <location>
        <begin position="693"/>
        <end position="702"/>
    </location>
</feature>
<dbReference type="Proteomes" id="UP000007431">
    <property type="component" value="Unassembled WGS sequence"/>
</dbReference>
<feature type="region of interest" description="Disordered" evidence="1">
    <location>
        <begin position="613"/>
        <end position="718"/>
    </location>
</feature>
<name>D8QBI9_SCHCM</name>
<feature type="domain" description="Methyltransferase" evidence="2">
    <location>
        <begin position="233"/>
        <end position="327"/>
    </location>
</feature>
<dbReference type="RefSeq" id="XP_003029266.1">
    <property type="nucleotide sequence ID" value="XM_003029220.1"/>
</dbReference>
<evidence type="ECO:0000313" key="3">
    <source>
        <dbReference type="EMBL" id="EFI94363.1"/>
    </source>
</evidence>
<feature type="compositionally biased region" description="Basic and acidic residues" evidence="1">
    <location>
        <begin position="147"/>
        <end position="156"/>
    </location>
</feature>
<dbReference type="InterPro" id="IPR029063">
    <property type="entry name" value="SAM-dependent_MTases_sf"/>
</dbReference>
<protein>
    <recommendedName>
        <fullName evidence="2">Methyltransferase domain-containing protein</fullName>
    </recommendedName>
</protein>
<proteinExistence type="predicted"/>
<dbReference type="GeneID" id="9594016"/>